<dbReference type="InterPro" id="IPR045851">
    <property type="entry name" value="AMP-bd_C_sf"/>
</dbReference>
<proteinExistence type="inferred from homology"/>
<dbReference type="GO" id="GO:0004467">
    <property type="term" value="F:long-chain fatty acid-CoA ligase activity"/>
    <property type="evidence" value="ECO:0007669"/>
    <property type="project" value="UniProtKB-EC"/>
</dbReference>
<keyword evidence="3" id="KW-0547">Nucleotide-binding</keyword>
<organism evidence="7 8">
    <name type="scientific">Thalassolituus pacificus</name>
    <dbReference type="NCBI Taxonomy" id="2975440"/>
    <lineage>
        <taxon>Bacteria</taxon>
        <taxon>Pseudomonadati</taxon>
        <taxon>Pseudomonadota</taxon>
        <taxon>Gammaproteobacteria</taxon>
        <taxon>Oceanospirillales</taxon>
        <taxon>Oceanospirillaceae</taxon>
        <taxon>Thalassolituus</taxon>
    </lineage>
</organism>
<reference evidence="7" key="1">
    <citation type="journal article" date="2022" name="Front. Microbiol.">
        <title>Genome-based taxonomic rearrangement of Oceanobacter-related bacteria including the description of Thalassolituus hydrocarbonoclasticus sp. nov. and Thalassolituus pacificus sp. nov. and emended description of the genus Thalassolituus.</title>
        <authorList>
            <person name="Dong C."/>
            <person name="Wei L."/>
            <person name="Wang J."/>
            <person name="Lai Q."/>
            <person name="Huang Z."/>
            <person name="Shao Z."/>
        </authorList>
    </citation>
    <scope>NUCLEOTIDE SEQUENCE</scope>
    <source>
        <strain evidence="7">59MF3M-4</strain>
    </source>
</reference>
<evidence type="ECO:0000256" key="3">
    <source>
        <dbReference type="ARBA" id="ARBA00022741"/>
    </source>
</evidence>
<dbReference type="Gene3D" id="3.30.300.30">
    <property type="match status" value="1"/>
</dbReference>
<gene>
    <name evidence="7" type="ORF">NYR02_06395</name>
</gene>
<comment type="caution">
    <text evidence="7">The sequence shown here is derived from an EMBL/GenBank/DDBJ whole genome shotgun (WGS) entry which is preliminary data.</text>
</comment>
<evidence type="ECO:0000313" key="8">
    <source>
        <dbReference type="Proteomes" id="UP001147830"/>
    </source>
</evidence>
<protein>
    <submittedName>
        <fullName evidence="7">Long-chain-acyl-CoA synthetase</fullName>
        <ecNumber evidence="7">6.2.1.3</ecNumber>
    </submittedName>
</protein>
<dbReference type="EMBL" id="JAOANI010000014">
    <property type="protein sequence ID" value="MCT7358646.1"/>
    <property type="molecule type" value="Genomic_DNA"/>
</dbReference>
<dbReference type="FunFam" id="3.30.300.30:FF:000002">
    <property type="entry name" value="Long-chain fatty acid transport protein 1"/>
    <property type="match status" value="1"/>
</dbReference>
<dbReference type="AlphaFoldDB" id="A0A9X2WEH1"/>
<dbReference type="GO" id="GO:0005886">
    <property type="term" value="C:plasma membrane"/>
    <property type="evidence" value="ECO:0007669"/>
    <property type="project" value="TreeGrafter"/>
</dbReference>
<dbReference type="Gene3D" id="3.40.50.12780">
    <property type="entry name" value="N-terminal domain of ligase-like"/>
    <property type="match status" value="1"/>
</dbReference>
<feature type="domain" description="AMP-binding enzyme C-terminal" evidence="6">
    <location>
        <begin position="502"/>
        <end position="578"/>
    </location>
</feature>
<dbReference type="GO" id="GO:0005324">
    <property type="term" value="F:long-chain fatty acid transmembrane transporter activity"/>
    <property type="evidence" value="ECO:0007669"/>
    <property type="project" value="TreeGrafter"/>
</dbReference>
<evidence type="ECO:0000256" key="4">
    <source>
        <dbReference type="ARBA" id="ARBA00022840"/>
    </source>
</evidence>
<dbReference type="GO" id="GO:0044539">
    <property type="term" value="P:long-chain fatty acid import into cell"/>
    <property type="evidence" value="ECO:0007669"/>
    <property type="project" value="TreeGrafter"/>
</dbReference>
<reference evidence="7" key="2">
    <citation type="submission" date="2022-08" db="EMBL/GenBank/DDBJ databases">
        <authorList>
            <person name="Dong C."/>
        </authorList>
    </citation>
    <scope>NUCLEOTIDE SEQUENCE</scope>
    <source>
        <strain evidence="7">59MF3M-4</strain>
    </source>
</reference>
<feature type="domain" description="AMP-dependent synthetase/ligase" evidence="5">
    <location>
        <begin position="67"/>
        <end position="394"/>
    </location>
</feature>
<dbReference type="InterPro" id="IPR020845">
    <property type="entry name" value="AMP-binding_CS"/>
</dbReference>
<evidence type="ECO:0000259" key="6">
    <source>
        <dbReference type="Pfam" id="PF13193"/>
    </source>
</evidence>
<dbReference type="Pfam" id="PF00501">
    <property type="entry name" value="AMP-binding"/>
    <property type="match status" value="1"/>
</dbReference>
<accession>A0A9X2WEH1</accession>
<comment type="similarity">
    <text evidence="1">Belongs to the ATP-dependent AMP-binding enzyme family.</text>
</comment>
<evidence type="ECO:0000259" key="5">
    <source>
        <dbReference type="Pfam" id="PF00501"/>
    </source>
</evidence>
<dbReference type="SUPFAM" id="SSF56801">
    <property type="entry name" value="Acetyl-CoA synthetase-like"/>
    <property type="match status" value="1"/>
</dbReference>
<keyword evidence="4" id="KW-0067">ATP-binding</keyword>
<dbReference type="Proteomes" id="UP001147830">
    <property type="component" value="Unassembled WGS sequence"/>
</dbReference>
<evidence type="ECO:0000256" key="2">
    <source>
        <dbReference type="ARBA" id="ARBA00022598"/>
    </source>
</evidence>
<keyword evidence="8" id="KW-1185">Reference proteome</keyword>
<dbReference type="NCBIfam" id="NF006134">
    <property type="entry name" value="PRK08279.1"/>
    <property type="match status" value="1"/>
</dbReference>
<dbReference type="InterPro" id="IPR000873">
    <property type="entry name" value="AMP-dep_synth/lig_dom"/>
</dbReference>
<dbReference type="EC" id="6.2.1.3" evidence="7"/>
<dbReference type="PANTHER" id="PTHR43107">
    <property type="entry name" value="LONG-CHAIN FATTY ACID TRANSPORT PROTEIN"/>
    <property type="match status" value="1"/>
</dbReference>
<dbReference type="Pfam" id="PF13193">
    <property type="entry name" value="AMP-binding_C"/>
    <property type="match status" value="1"/>
</dbReference>
<dbReference type="PANTHER" id="PTHR43107:SF15">
    <property type="entry name" value="FATTY ACID TRANSPORT PROTEIN 3, ISOFORM A"/>
    <property type="match status" value="1"/>
</dbReference>
<sequence>MNRSAITSPDLSAQTVSQQPLKPRNVSLLNIIRNAVGGLPDIGVTLKGVLALVTTKPEKKQSIGLLLEQHAAKQPDHIAIRYQQQKISYRQLNEKVNQLAHYFASQGIGHGDTVGVMLENRPETLLAVLATVKLGAIASMFNTSQRGEVLEHSINLVTPKLLIIGEEMLGNVATIEHSLPAALKKQLYFWQDGPASQHECPGHYQNLEQVIAAQAKNNPATTQQVKMHQPCYYIFTSGTTGLPKASVMSHYRWFKSMAGMGLASMKLRKDDVLYVSLPLYHNNALTVSLAAVLGAGACIAISRKFSVSRFWDEIREHGATGFCYIGELCRYLLNTAPSDKDQQHKIRVIIGNGLRSDIWMEFKQRFNIKHINEFYGASECNLVFTNALNLDQTAGICPLSYNIVAYDIENDEPLRDKKGFMLPVKKGGTGLLITEVNDKQPFEGYTDADASQKKLFRDVFKKGDCWFNSGDLVLNQGFKHVAFADRLGDTFRWKGENVATTEVESILMEFTDIEHAVVYGVEVPHTDGRAGMAALTLRAGADIDWSALTRHLREKLPAYAIPLFLRLRPQEEVTGTFKYRKVELKDEAFHLAKVSDPLLVLAGKHEPYQPLTAALEQAINDGQLSL</sequence>
<dbReference type="RefSeq" id="WP_260975538.1">
    <property type="nucleotide sequence ID" value="NZ_JAOANI010000014.1"/>
</dbReference>
<evidence type="ECO:0000313" key="7">
    <source>
        <dbReference type="EMBL" id="MCT7358646.1"/>
    </source>
</evidence>
<dbReference type="InterPro" id="IPR025110">
    <property type="entry name" value="AMP-bd_C"/>
</dbReference>
<dbReference type="InterPro" id="IPR042099">
    <property type="entry name" value="ANL_N_sf"/>
</dbReference>
<dbReference type="GO" id="GO:0005524">
    <property type="term" value="F:ATP binding"/>
    <property type="evidence" value="ECO:0007669"/>
    <property type="project" value="UniProtKB-KW"/>
</dbReference>
<keyword evidence="2 7" id="KW-0436">Ligase</keyword>
<name>A0A9X2WEH1_9GAMM</name>
<dbReference type="PROSITE" id="PS00455">
    <property type="entry name" value="AMP_BINDING"/>
    <property type="match status" value="1"/>
</dbReference>
<evidence type="ECO:0000256" key="1">
    <source>
        <dbReference type="ARBA" id="ARBA00006432"/>
    </source>
</evidence>